<evidence type="ECO:0000313" key="3">
    <source>
        <dbReference type="Proteomes" id="UP000002256"/>
    </source>
</evidence>
<feature type="domain" description="Arc-like DNA binding" evidence="1">
    <location>
        <begin position="3"/>
        <end position="50"/>
    </location>
</feature>
<sequence length="90" mass="10237">MTRGDPHFRLRLPEDLKREIETAARANSRTITSEVVYRLEQSFARSSTYQGGLVEEIEAIRVRLAYVQDLLQKQELSTGGQKIGMPKSTL</sequence>
<organism evidence="2 3">
    <name type="scientific">Rhizobium leguminosarum bv. trifolii (strain WSM1325)</name>
    <dbReference type="NCBI Taxonomy" id="395491"/>
    <lineage>
        <taxon>Bacteria</taxon>
        <taxon>Pseudomonadati</taxon>
        <taxon>Pseudomonadota</taxon>
        <taxon>Alphaproteobacteria</taxon>
        <taxon>Hyphomicrobiales</taxon>
        <taxon>Rhizobiaceae</taxon>
        <taxon>Rhizobium/Agrobacterium group</taxon>
        <taxon>Rhizobium</taxon>
    </lineage>
</organism>
<dbReference type="KEGG" id="rlg:Rleg_7066"/>
<keyword evidence="2" id="KW-0614">Plasmid</keyword>
<dbReference type="InterPro" id="IPR013321">
    <property type="entry name" value="Arc_rbn_hlx_hlx"/>
</dbReference>
<accession>C6B7L8</accession>
<dbReference type="HOGENOM" id="CLU_171568_1_0_5"/>
<geneLocation type="plasmid" evidence="2 3">
    <name>pR132502</name>
</geneLocation>
<dbReference type="Proteomes" id="UP000002256">
    <property type="component" value="Plasmid pR132502"/>
</dbReference>
<gene>
    <name evidence="2" type="ordered locus">Rleg_7066</name>
</gene>
<dbReference type="GO" id="GO:0003677">
    <property type="term" value="F:DNA binding"/>
    <property type="evidence" value="ECO:0007669"/>
    <property type="project" value="InterPro"/>
</dbReference>
<evidence type="ECO:0000259" key="1">
    <source>
        <dbReference type="Pfam" id="PF03869"/>
    </source>
</evidence>
<dbReference type="SUPFAM" id="SSF47598">
    <property type="entry name" value="Ribbon-helix-helix"/>
    <property type="match status" value="1"/>
</dbReference>
<dbReference type="Gene3D" id="1.10.1220.10">
    <property type="entry name" value="Met repressor-like"/>
    <property type="match status" value="1"/>
</dbReference>
<dbReference type="InterPro" id="IPR005569">
    <property type="entry name" value="Arc_DNA-bd_dom"/>
</dbReference>
<dbReference type="AlphaFoldDB" id="C6B7L8"/>
<dbReference type="InterPro" id="IPR010985">
    <property type="entry name" value="Ribbon_hlx_hlx"/>
</dbReference>
<reference evidence="2 3" key="1">
    <citation type="journal article" date="2010" name="Stand. Genomic Sci.">
        <title>Complete genome sequence of Rhizobium leguminosarum bv. trifolii strain WSM1325, an effective microsymbiont of annual Mediterranean clovers.</title>
        <authorList>
            <person name="Reeve W."/>
            <person name="O'Hara G."/>
            <person name="Chain P."/>
            <person name="Ardley J."/>
            <person name="Brau L."/>
            <person name="Nandesena K."/>
            <person name="Tiwari R."/>
            <person name="Copeland A."/>
            <person name="Nolan M."/>
            <person name="Han C."/>
            <person name="Brettin T."/>
            <person name="Land M."/>
            <person name="Ovchinikova G."/>
            <person name="Ivanova N."/>
            <person name="Mavromatis K."/>
            <person name="Markowitz V."/>
            <person name="Kyrpides N."/>
            <person name="Melino V."/>
            <person name="Denton M."/>
            <person name="Yates R."/>
            <person name="Howieson J."/>
        </authorList>
    </citation>
    <scope>NUCLEOTIDE SEQUENCE [LARGE SCALE GENOMIC DNA]</scope>
    <source>
        <strain evidence="2 3">WSM1325</strain>
        <plasmid evidence="3">Plasmid pR132502</plasmid>
    </source>
</reference>
<dbReference type="Pfam" id="PF03869">
    <property type="entry name" value="Arc"/>
    <property type="match status" value="1"/>
</dbReference>
<name>C6B7L8_RHILS</name>
<dbReference type="EMBL" id="CP001624">
    <property type="protein sequence ID" value="ACS60076.1"/>
    <property type="molecule type" value="Genomic_DNA"/>
</dbReference>
<evidence type="ECO:0000313" key="2">
    <source>
        <dbReference type="EMBL" id="ACS60076.1"/>
    </source>
</evidence>
<dbReference type="OrthoDB" id="8117140at2"/>
<dbReference type="GO" id="GO:0006355">
    <property type="term" value="P:regulation of DNA-templated transcription"/>
    <property type="evidence" value="ECO:0007669"/>
    <property type="project" value="InterPro"/>
</dbReference>
<proteinExistence type="predicted"/>
<protein>
    <submittedName>
        <fullName evidence="2">Arc domain protein DNA binding domain protein</fullName>
    </submittedName>
</protein>